<dbReference type="Gene3D" id="1.10.10.60">
    <property type="entry name" value="Homeodomain-like"/>
    <property type="match status" value="1"/>
</dbReference>
<dbReference type="RefSeq" id="WP_071064725.1">
    <property type="nucleotide sequence ID" value="NZ_MKIE01000019.1"/>
</dbReference>
<dbReference type="AlphaFoldDB" id="A0A1S1V3G3"/>
<reference evidence="2 3" key="1">
    <citation type="submission" date="2016-09" db="EMBL/GenBank/DDBJ databases">
        <title>Genome sequence of Eubacterium angustum.</title>
        <authorList>
            <person name="Poehlein A."/>
            <person name="Daniel R."/>
        </authorList>
    </citation>
    <scope>NUCLEOTIDE SEQUENCE [LARGE SCALE GENOMIC DNA]</scope>
    <source>
        <strain evidence="2 3">DSM 1989</strain>
    </source>
</reference>
<dbReference type="InterPro" id="IPR009057">
    <property type="entry name" value="Homeodomain-like_sf"/>
</dbReference>
<organism evidence="2 3">
    <name type="scientific">Andreesenia angusta</name>
    <dbReference type="NCBI Taxonomy" id="39480"/>
    <lineage>
        <taxon>Bacteria</taxon>
        <taxon>Bacillati</taxon>
        <taxon>Bacillota</taxon>
        <taxon>Tissierellia</taxon>
        <taxon>Tissierellales</taxon>
        <taxon>Gottschalkiaceae</taxon>
        <taxon>Andreesenia</taxon>
    </lineage>
</organism>
<protein>
    <submittedName>
        <fullName evidence="2">Mor transcription activator family protein</fullName>
    </submittedName>
</protein>
<dbReference type="EMBL" id="MKIE01000019">
    <property type="protein sequence ID" value="OHW61251.1"/>
    <property type="molecule type" value="Genomic_DNA"/>
</dbReference>
<evidence type="ECO:0000313" key="2">
    <source>
        <dbReference type="EMBL" id="OHW61251.1"/>
    </source>
</evidence>
<dbReference type="STRING" id="39480.EUAN_23750"/>
<name>A0A1S1V3G3_9FIRM</name>
<dbReference type="InterPro" id="IPR014875">
    <property type="entry name" value="Mor_transcription_activator"/>
</dbReference>
<dbReference type="PANTHER" id="PTHR37812">
    <property type="entry name" value="MU-LIKE PROPHAGE FLUMU PROTEIN C"/>
    <property type="match status" value="1"/>
</dbReference>
<feature type="domain" description="Mor transcription activator" evidence="1">
    <location>
        <begin position="14"/>
        <end position="81"/>
    </location>
</feature>
<dbReference type="InterPro" id="IPR052411">
    <property type="entry name" value="c-mor_Regulatory_Protein"/>
</dbReference>
<sequence length="85" mass="9485">MKRGLSSLPEGFQTVAAIVGMEKAIELSKEFGGTTVYIPTHKTTTRHKRNESIKKDYRNGYSYSQLSRKYGLSLVAIRQIISCGS</sequence>
<dbReference type="SUPFAM" id="SSF46689">
    <property type="entry name" value="Homeodomain-like"/>
    <property type="match status" value="1"/>
</dbReference>
<dbReference type="Proteomes" id="UP000180254">
    <property type="component" value="Unassembled WGS sequence"/>
</dbReference>
<proteinExistence type="predicted"/>
<evidence type="ECO:0000259" key="1">
    <source>
        <dbReference type="Pfam" id="PF08765"/>
    </source>
</evidence>
<dbReference type="PANTHER" id="PTHR37812:SF1">
    <property type="entry name" value="MU-LIKE PROPHAGE FLUMU PROTEIN C"/>
    <property type="match status" value="1"/>
</dbReference>
<gene>
    <name evidence="2" type="ORF">EUAN_23750</name>
</gene>
<comment type="caution">
    <text evidence="2">The sequence shown here is derived from an EMBL/GenBank/DDBJ whole genome shotgun (WGS) entry which is preliminary data.</text>
</comment>
<dbReference type="Pfam" id="PF08765">
    <property type="entry name" value="Mor"/>
    <property type="match status" value="1"/>
</dbReference>
<accession>A0A1S1V3G3</accession>
<keyword evidence="3" id="KW-1185">Reference proteome</keyword>
<evidence type="ECO:0000313" key="3">
    <source>
        <dbReference type="Proteomes" id="UP000180254"/>
    </source>
</evidence>